<dbReference type="Gene3D" id="1.25.40.10">
    <property type="entry name" value="Tetratricopeptide repeat domain"/>
    <property type="match status" value="1"/>
</dbReference>
<dbReference type="EMBL" id="FQWZ01000002">
    <property type="protein sequence ID" value="SHG70616.1"/>
    <property type="molecule type" value="Genomic_DNA"/>
</dbReference>
<dbReference type="PANTHER" id="PTHR44688">
    <property type="entry name" value="DNA-BINDING TRANSCRIPTIONAL ACTIVATOR DEVR_DOSR"/>
    <property type="match status" value="1"/>
</dbReference>
<dbReference type="InterPro" id="IPR027417">
    <property type="entry name" value="P-loop_NTPase"/>
</dbReference>
<dbReference type="AlphaFoldDB" id="A0A1M5M063"/>
<dbReference type="PRINTS" id="PR00038">
    <property type="entry name" value="HTHLUXR"/>
</dbReference>
<evidence type="ECO:0000256" key="1">
    <source>
        <dbReference type="ARBA" id="ARBA00023015"/>
    </source>
</evidence>
<dbReference type="Pfam" id="PF25873">
    <property type="entry name" value="WHD_MalT"/>
    <property type="match status" value="1"/>
</dbReference>
<keyword evidence="3" id="KW-0804">Transcription</keyword>
<dbReference type="InterPro" id="IPR059106">
    <property type="entry name" value="WHD_MalT"/>
</dbReference>
<organism evidence="5 6">
    <name type="scientific">Hydrocarboniphaga daqingensis</name>
    <dbReference type="NCBI Taxonomy" id="490188"/>
    <lineage>
        <taxon>Bacteria</taxon>
        <taxon>Pseudomonadati</taxon>
        <taxon>Pseudomonadota</taxon>
        <taxon>Gammaproteobacteria</taxon>
        <taxon>Nevskiales</taxon>
        <taxon>Nevskiaceae</taxon>
        <taxon>Hydrocarboniphaga</taxon>
    </lineage>
</organism>
<dbReference type="GO" id="GO:0003677">
    <property type="term" value="F:DNA binding"/>
    <property type="evidence" value="ECO:0007669"/>
    <property type="project" value="UniProtKB-KW"/>
</dbReference>
<keyword evidence="2" id="KW-0238">DNA-binding</keyword>
<dbReference type="SUPFAM" id="SSF48452">
    <property type="entry name" value="TPR-like"/>
    <property type="match status" value="1"/>
</dbReference>
<keyword evidence="1" id="KW-0805">Transcription regulation</keyword>
<dbReference type="Gene3D" id="3.40.50.300">
    <property type="entry name" value="P-loop containing nucleotide triphosphate hydrolases"/>
    <property type="match status" value="1"/>
</dbReference>
<evidence type="ECO:0000313" key="5">
    <source>
        <dbReference type="EMBL" id="SHG70616.1"/>
    </source>
</evidence>
<dbReference type="GO" id="GO:0006355">
    <property type="term" value="P:regulation of DNA-templated transcription"/>
    <property type="evidence" value="ECO:0007669"/>
    <property type="project" value="InterPro"/>
</dbReference>
<dbReference type="InterPro" id="IPR041664">
    <property type="entry name" value="AAA_16"/>
</dbReference>
<gene>
    <name evidence="5" type="ORF">SAMN04488068_1191</name>
</gene>
<dbReference type="InterPro" id="IPR011990">
    <property type="entry name" value="TPR-like_helical_dom_sf"/>
</dbReference>
<dbReference type="PROSITE" id="PS00622">
    <property type="entry name" value="HTH_LUXR_1"/>
    <property type="match status" value="1"/>
</dbReference>
<keyword evidence="6" id="KW-1185">Reference proteome</keyword>
<dbReference type="Proteomes" id="UP000199758">
    <property type="component" value="Unassembled WGS sequence"/>
</dbReference>
<dbReference type="PANTHER" id="PTHR44688:SF16">
    <property type="entry name" value="DNA-BINDING TRANSCRIPTIONAL ACTIVATOR DEVR_DOSR"/>
    <property type="match status" value="1"/>
</dbReference>
<reference evidence="5 6" key="1">
    <citation type="submission" date="2016-11" db="EMBL/GenBank/DDBJ databases">
        <authorList>
            <person name="Jaros S."/>
            <person name="Januszkiewicz K."/>
            <person name="Wedrychowicz H."/>
        </authorList>
    </citation>
    <scope>NUCLEOTIDE SEQUENCE [LARGE SCALE GENOMIC DNA]</scope>
    <source>
        <strain evidence="5 6">CGMCC 1.7049</strain>
    </source>
</reference>
<accession>A0A1M5M063</accession>
<dbReference type="Pfam" id="PF13191">
    <property type="entry name" value="AAA_16"/>
    <property type="match status" value="1"/>
</dbReference>
<dbReference type="InterPro" id="IPR000792">
    <property type="entry name" value="Tscrpt_reg_LuxR_C"/>
</dbReference>
<dbReference type="STRING" id="490188.SAMN04488068_1191"/>
<dbReference type="Gene3D" id="1.10.10.10">
    <property type="entry name" value="Winged helix-like DNA-binding domain superfamily/Winged helix DNA-binding domain"/>
    <property type="match status" value="1"/>
</dbReference>
<dbReference type="Pfam" id="PF17874">
    <property type="entry name" value="TPR_MalT"/>
    <property type="match status" value="1"/>
</dbReference>
<evidence type="ECO:0000256" key="2">
    <source>
        <dbReference type="ARBA" id="ARBA00023125"/>
    </source>
</evidence>
<dbReference type="InterPro" id="IPR041617">
    <property type="entry name" value="TPR_MalT"/>
</dbReference>
<proteinExistence type="predicted"/>
<dbReference type="CDD" id="cd06170">
    <property type="entry name" value="LuxR_C_like"/>
    <property type="match status" value="1"/>
</dbReference>
<dbReference type="InterPro" id="IPR036388">
    <property type="entry name" value="WH-like_DNA-bd_sf"/>
</dbReference>
<dbReference type="SUPFAM" id="SSF52540">
    <property type="entry name" value="P-loop containing nucleoside triphosphate hydrolases"/>
    <property type="match status" value="1"/>
</dbReference>
<dbReference type="OrthoDB" id="1123107at2"/>
<feature type="domain" description="HTH luxR-type" evidence="4">
    <location>
        <begin position="847"/>
        <end position="912"/>
    </location>
</feature>
<evidence type="ECO:0000256" key="3">
    <source>
        <dbReference type="ARBA" id="ARBA00023163"/>
    </source>
</evidence>
<dbReference type="SUPFAM" id="SSF46894">
    <property type="entry name" value="C-terminal effector domain of the bipartite response regulators"/>
    <property type="match status" value="1"/>
</dbReference>
<protein>
    <submittedName>
        <fullName evidence="5">LuxR family transcriptional regulator, maltose regulon positive regulatory protein</fullName>
    </submittedName>
</protein>
<evidence type="ECO:0000259" key="4">
    <source>
        <dbReference type="PROSITE" id="PS50043"/>
    </source>
</evidence>
<name>A0A1M5M063_9GAMM</name>
<dbReference type="RefSeq" id="WP_072895230.1">
    <property type="nucleotide sequence ID" value="NZ_FQWZ01000002.1"/>
</dbReference>
<sequence>MTTGRPEGERPSAQISTHKLYAPPTYRGVVSRRAILDRVFAEPMVRVFLFQGPAGHGKSTLLQQVMTQCQQRGWLTGWLSFDDADNDMRRFTSHFDALLDGIVGEASDSNSRSRATAPGSRARRSDAAIARLLQRSEPTALFLDELQELSNPGILGFLRELLERLPDRITVFFGSRALPDLGLARLLVNGRAMVLRADELRFSTAEAEQFFAEARDLGVQQDEVAEIHRQTEGWPAALQLFRLSLASPNVRGALGNLNAYRPRELADYLADNVVSLQTPRIREFLLRTSLLTRLSAPLCDELLGWQDSQSILLFLERNGLFLRSLDSDLRWFKYHTLFSGFLQEQLNESDPASLRELHGRAAHWYHAHGFHDEAMHHAVEAGEFSFAAGVMNLWSSRLVAEGHLATVERWYDRLPLDEIAPRRELAVKIAYALSFLRRHRKLRPLMEVLDTPASSTLINDANPDVVRTMVALLFDDIPRAFELVHQLQINVSEPEPFRAFELSAACNVLGYHAVAIGEYERAREYVMRSRAYSDKAHARFSGGYSVAVAGINLLVQGELQQAIERFRAGLAEQHADAETSVASASLVSCYIMALYDADELTLAESLFAQFHDVIREGVLLDFMAVAYVSMARIHDARGAAPKAQELLDEAENIGHLAAWPRMIRIIDRERVRRHLLRGERDRAQLIASRIPQRPEFTLPDGVALFSEDSEGDAIGQIRLLIHRGHGDDALTRLSHELDLAQRNGRVRRLIKLRILEALAHAQRGRPRPAYHAMRHALQLAAPQGFVRSFLDEGDEVLKLLRELFPSLHDAGIERHGHGSDSLLTFAARLLGGDSVDGSADERSTRTPMTLAEPLTDGERNILSFLARGVSNKVIAAELFVSENTVKFHLKNIYGKLGASSRLQAINAARRMGLV</sequence>
<dbReference type="PROSITE" id="PS50043">
    <property type="entry name" value="HTH_LUXR_2"/>
    <property type="match status" value="1"/>
</dbReference>
<dbReference type="Pfam" id="PF00196">
    <property type="entry name" value="GerE"/>
    <property type="match status" value="1"/>
</dbReference>
<dbReference type="InterPro" id="IPR016032">
    <property type="entry name" value="Sig_transdc_resp-reg_C-effctor"/>
</dbReference>
<evidence type="ECO:0000313" key="6">
    <source>
        <dbReference type="Proteomes" id="UP000199758"/>
    </source>
</evidence>
<dbReference type="SMART" id="SM00421">
    <property type="entry name" value="HTH_LUXR"/>
    <property type="match status" value="1"/>
</dbReference>